<accession>A0A329T1W1</accession>
<comment type="caution">
    <text evidence="7">The sequence shown here is derived from an EMBL/GenBank/DDBJ whole genome shotgun (WGS) entry which is preliminary data.</text>
</comment>
<evidence type="ECO:0000313" key="3">
    <source>
        <dbReference type="EMBL" id="KAG2940057.1"/>
    </source>
</evidence>
<proteinExistence type="predicted"/>
<dbReference type="EMBL" id="RCML01000038">
    <property type="protein sequence ID" value="KAG2996342.1"/>
    <property type="molecule type" value="Genomic_DNA"/>
</dbReference>
<feature type="region of interest" description="Disordered" evidence="1">
    <location>
        <begin position="1"/>
        <end position="51"/>
    </location>
</feature>
<dbReference type="OrthoDB" id="10285176at2759"/>
<dbReference type="EMBL" id="RCMI01000042">
    <property type="protein sequence ID" value="KAG2940057.1"/>
    <property type="molecule type" value="Genomic_DNA"/>
</dbReference>
<feature type="compositionally biased region" description="Basic and acidic residues" evidence="1">
    <location>
        <begin position="41"/>
        <end position="51"/>
    </location>
</feature>
<evidence type="ECO:0000313" key="5">
    <source>
        <dbReference type="EMBL" id="KAG2996342.1"/>
    </source>
</evidence>
<name>A0A329T1W1_9STRA</name>
<dbReference type="EMBL" id="RCMV01000069">
    <property type="protein sequence ID" value="KAG3225995.1"/>
    <property type="molecule type" value="Genomic_DNA"/>
</dbReference>
<evidence type="ECO:0000313" key="7">
    <source>
        <dbReference type="EMBL" id="RAW42669.1"/>
    </source>
</evidence>
<dbReference type="Proteomes" id="UP000697107">
    <property type="component" value="Unassembled WGS sequence"/>
</dbReference>
<dbReference type="EMBL" id="RCMK01000045">
    <property type="protein sequence ID" value="KAG2951903.1"/>
    <property type="molecule type" value="Genomic_DNA"/>
</dbReference>
<dbReference type="Proteomes" id="UP000736787">
    <property type="component" value="Unassembled WGS sequence"/>
</dbReference>
<dbReference type="Proteomes" id="UP000735874">
    <property type="component" value="Unassembled WGS sequence"/>
</dbReference>
<protein>
    <submittedName>
        <fullName evidence="7">Uncharacterized protein</fullName>
    </submittedName>
</protein>
<dbReference type="Proteomes" id="UP000251314">
    <property type="component" value="Unassembled WGS sequence"/>
</dbReference>
<sequence>MTADAKGSTILGMTIEDGSPAADGQTQEKPTLTVANANAEDSIRAKASEKS</sequence>
<evidence type="ECO:0000313" key="4">
    <source>
        <dbReference type="EMBL" id="KAG2951903.1"/>
    </source>
</evidence>
<keyword evidence="8" id="KW-1185">Reference proteome</keyword>
<evidence type="ECO:0000313" key="8">
    <source>
        <dbReference type="Proteomes" id="UP000251314"/>
    </source>
</evidence>
<evidence type="ECO:0000313" key="6">
    <source>
        <dbReference type="EMBL" id="KAG3225995.1"/>
    </source>
</evidence>
<gene>
    <name evidence="7" type="ORF">PC110_g1177</name>
    <name evidence="2" type="ORF">PC113_g3351</name>
    <name evidence="3" type="ORF">PC115_g2737</name>
    <name evidence="4" type="ORF">PC117_g3200</name>
    <name evidence="5" type="ORF">PC118_g2516</name>
    <name evidence="6" type="ORF">PC129_g3413</name>
</gene>
<dbReference type="Proteomes" id="UP000760860">
    <property type="component" value="Unassembled WGS sequence"/>
</dbReference>
<dbReference type="EMBL" id="MJFZ01000013">
    <property type="protein sequence ID" value="RAW42669.1"/>
    <property type="molecule type" value="Genomic_DNA"/>
</dbReference>
<dbReference type="VEuPathDB" id="FungiDB:PC110_g1177"/>
<reference evidence="2" key="2">
    <citation type="submission" date="2018-10" db="EMBL/GenBank/DDBJ databases">
        <title>Effector identification in a new, highly contiguous assembly of the strawberry crown rot pathogen Phytophthora cactorum.</title>
        <authorList>
            <person name="Armitage A.D."/>
            <person name="Nellist C.F."/>
            <person name="Bates H."/>
            <person name="Vickerstaff R.J."/>
            <person name="Harrison R.J."/>
        </authorList>
    </citation>
    <scope>NUCLEOTIDE SEQUENCE</scope>
    <source>
        <strain evidence="2">15-7</strain>
        <strain evidence="3">4032</strain>
        <strain evidence="4">4040</strain>
        <strain evidence="5">P415</strain>
        <strain evidence="6">P421</strain>
    </source>
</reference>
<evidence type="ECO:0000313" key="2">
    <source>
        <dbReference type="EMBL" id="KAG2865819.1"/>
    </source>
</evidence>
<reference evidence="7 8" key="1">
    <citation type="submission" date="2018-01" db="EMBL/GenBank/DDBJ databases">
        <title>Draft genome of the strawberry crown rot pathogen Phytophthora cactorum.</title>
        <authorList>
            <person name="Armitage A.D."/>
            <person name="Lysoe E."/>
            <person name="Nellist C.F."/>
            <person name="Harrison R.J."/>
            <person name="Brurberg M.B."/>
        </authorList>
    </citation>
    <scope>NUCLEOTIDE SEQUENCE [LARGE SCALE GENOMIC DNA]</scope>
    <source>
        <strain evidence="7 8">10300</strain>
    </source>
</reference>
<dbReference type="AlphaFoldDB" id="A0A329T1W1"/>
<evidence type="ECO:0000256" key="1">
    <source>
        <dbReference type="SAM" id="MobiDB-lite"/>
    </source>
</evidence>
<dbReference type="EMBL" id="RCMG01000051">
    <property type="protein sequence ID" value="KAG2865819.1"/>
    <property type="molecule type" value="Genomic_DNA"/>
</dbReference>
<feature type="compositionally biased region" description="Polar residues" evidence="1">
    <location>
        <begin position="24"/>
        <end position="36"/>
    </location>
</feature>
<organism evidence="7 8">
    <name type="scientific">Phytophthora cactorum</name>
    <dbReference type="NCBI Taxonomy" id="29920"/>
    <lineage>
        <taxon>Eukaryota</taxon>
        <taxon>Sar</taxon>
        <taxon>Stramenopiles</taxon>
        <taxon>Oomycota</taxon>
        <taxon>Peronosporomycetes</taxon>
        <taxon>Peronosporales</taxon>
        <taxon>Peronosporaceae</taxon>
        <taxon>Phytophthora</taxon>
    </lineage>
</organism>
<dbReference type="Proteomes" id="UP000774804">
    <property type="component" value="Unassembled WGS sequence"/>
</dbReference>